<keyword evidence="2" id="KW-1185">Reference proteome</keyword>
<reference evidence="1" key="1">
    <citation type="journal article" date="2023" name="Mol. Phylogenet. Evol.">
        <title>Genome-scale phylogeny and comparative genomics of the fungal order Sordariales.</title>
        <authorList>
            <person name="Hensen N."/>
            <person name="Bonometti L."/>
            <person name="Westerberg I."/>
            <person name="Brannstrom I.O."/>
            <person name="Guillou S."/>
            <person name="Cros-Aarteil S."/>
            <person name="Calhoun S."/>
            <person name="Haridas S."/>
            <person name="Kuo A."/>
            <person name="Mondo S."/>
            <person name="Pangilinan J."/>
            <person name="Riley R."/>
            <person name="LaButti K."/>
            <person name="Andreopoulos B."/>
            <person name="Lipzen A."/>
            <person name="Chen C."/>
            <person name="Yan M."/>
            <person name="Daum C."/>
            <person name="Ng V."/>
            <person name="Clum A."/>
            <person name="Steindorff A."/>
            <person name="Ohm R.A."/>
            <person name="Martin F."/>
            <person name="Silar P."/>
            <person name="Natvig D.O."/>
            <person name="Lalanne C."/>
            <person name="Gautier V."/>
            <person name="Ament-Velasquez S.L."/>
            <person name="Kruys A."/>
            <person name="Hutchinson M.I."/>
            <person name="Powell A.J."/>
            <person name="Barry K."/>
            <person name="Miller A.N."/>
            <person name="Grigoriev I.V."/>
            <person name="Debuchy R."/>
            <person name="Gladieux P."/>
            <person name="Hiltunen Thoren M."/>
            <person name="Johannesson H."/>
        </authorList>
    </citation>
    <scope>NUCLEOTIDE SEQUENCE</scope>
    <source>
        <strain evidence="1">CBS 141.50</strain>
    </source>
</reference>
<accession>A0AAN6ZIS3</accession>
<dbReference type="EMBL" id="MU853644">
    <property type="protein sequence ID" value="KAK4139972.1"/>
    <property type="molecule type" value="Genomic_DNA"/>
</dbReference>
<name>A0AAN6ZIS3_9PEZI</name>
<protein>
    <submittedName>
        <fullName evidence="1">Uncharacterized protein</fullName>
    </submittedName>
</protein>
<reference evidence="1" key="2">
    <citation type="submission" date="2023-05" db="EMBL/GenBank/DDBJ databases">
        <authorList>
            <consortium name="Lawrence Berkeley National Laboratory"/>
            <person name="Steindorff A."/>
            <person name="Hensen N."/>
            <person name="Bonometti L."/>
            <person name="Westerberg I."/>
            <person name="Brannstrom I.O."/>
            <person name="Guillou S."/>
            <person name="Cros-Aarteil S."/>
            <person name="Calhoun S."/>
            <person name="Haridas S."/>
            <person name="Kuo A."/>
            <person name="Mondo S."/>
            <person name="Pangilinan J."/>
            <person name="Riley R."/>
            <person name="Labutti K."/>
            <person name="Andreopoulos B."/>
            <person name="Lipzen A."/>
            <person name="Chen C."/>
            <person name="Yanf M."/>
            <person name="Daum C."/>
            <person name="Ng V."/>
            <person name="Clum A."/>
            <person name="Ohm R."/>
            <person name="Martin F."/>
            <person name="Silar P."/>
            <person name="Natvig D."/>
            <person name="Lalanne C."/>
            <person name="Gautier V."/>
            <person name="Ament-Velasquez S.L."/>
            <person name="Kruys A."/>
            <person name="Hutchinson M.I."/>
            <person name="Powell A.J."/>
            <person name="Barry K."/>
            <person name="Miller A.N."/>
            <person name="Grigoriev I.V."/>
            <person name="Debuchy R."/>
            <person name="Gladieux P."/>
            <person name="Thoren M.H."/>
            <person name="Johannesson H."/>
        </authorList>
    </citation>
    <scope>NUCLEOTIDE SEQUENCE</scope>
    <source>
        <strain evidence="1">CBS 141.50</strain>
    </source>
</reference>
<sequence length="271" mass="30201">MIGKYGEVVWFAVSTWCDSVKIIRRASAAVATIPKALDAEHPIDPSQKLQLIISFIETCVTGVFPGGRQSSIAKIPATWFSTVFNAEGILSVTLPRVTSSSPEITSPVQRMFEAFGSYTNVDPFLLAEKTMNQIKGAFAGFGPAIAMENLDEVFYDSIGGDTTAIREHARQKWMTYIQKSIALFGYLKHTEFQSHLDAVVSNVRTQLALTEQNTSGGGGLVAHWDEFWYVQKEEMSKFAQQQVRDQIMRLSYLVSRTRPANTMVWTVLLDT</sequence>
<gene>
    <name evidence="1" type="ORF">C8A04DRAFT_32543</name>
</gene>
<dbReference type="AlphaFoldDB" id="A0AAN6ZIS3"/>
<dbReference type="GeneID" id="87818744"/>
<comment type="caution">
    <text evidence="1">The sequence shown here is derived from an EMBL/GenBank/DDBJ whole genome shotgun (WGS) entry which is preliminary data.</text>
</comment>
<proteinExistence type="predicted"/>
<organism evidence="1 2">
    <name type="scientific">Dichotomopilus funicola</name>
    <dbReference type="NCBI Taxonomy" id="1934379"/>
    <lineage>
        <taxon>Eukaryota</taxon>
        <taxon>Fungi</taxon>
        <taxon>Dikarya</taxon>
        <taxon>Ascomycota</taxon>
        <taxon>Pezizomycotina</taxon>
        <taxon>Sordariomycetes</taxon>
        <taxon>Sordariomycetidae</taxon>
        <taxon>Sordariales</taxon>
        <taxon>Chaetomiaceae</taxon>
        <taxon>Dichotomopilus</taxon>
    </lineage>
</organism>
<evidence type="ECO:0000313" key="2">
    <source>
        <dbReference type="Proteomes" id="UP001302676"/>
    </source>
</evidence>
<dbReference type="RefSeq" id="XP_062633343.1">
    <property type="nucleotide sequence ID" value="XM_062782131.1"/>
</dbReference>
<dbReference type="Proteomes" id="UP001302676">
    <property type="component" value="Unassembled WGS sequence"/>
</dbReference>
<evidence type="ECO:0000313" key="1">
    <source>
        <dbReference type="EMBL" id="KAK4139972.1"/>
    </source>
</evidence>